<evidence type="ECO:0000256" key="5">
    <source>
        <dbReference type="ARBA" id="ARBA00007417"/>
    </source>
</evidence>
<name>A0A5B8VNK9_9BACT</name>
<dbReference type="PIRSF" id="PIRSF006769">
    <property type="entry name" value="RibD"/>
    <property type="match status" value="1"/>
</dbReference>
<evidence type="ECO:0000256" key="12">
    <source>
        <dbReference type="PIRSR" id="PIRSR006769-3"/>
    </source>
</evidence>
<evidence type="ECO:0000256" key="7">
    <source>
        <dbReference type="ARBA" id="ARBA00023002"/>
    </source>
</evidence>
<dbReference type="InterPro" id="IPR002734">
    <property type="entry name" value="RibDG_C"/>
</dbReference>
<dbReference type="GO" id="GO:0008703">
    <property type="term" value="F:5-amino-6-(5-phosphoribosylamino)uracil reductase activity"/>
    <property type="evidence" value="ECO:0007669"/>
    <property type="project" value="UniProtKB-EC"/>
</dbReference>
<dbReference type="InterPro" id="IPR002125">
    <property type="entry name" value="CMP_dCMP_dom"/>
</dbReference>
<dbReference type="UniPathway" id="UPA00275">
    <property type="reaction ID" value="UER00401"/>
</dbReference>
<keyword evidence="9 14" id="KW-0378">Hydrolase</keyword>
<organism evidence="14 15">
    <name type="scientific">Arachidicoccus ginsenosidivorans</name>
    <dbReference type="NCBI Taxonomy" id="496057"/>
    <lineage>
        <taxon>Bacteria</taxon>
        <taxon>Pseudomonadati</taxon>
        <taxon>Bacteroidota</taxon>
        <taxon>Chitinophagia</taxon>
        <taxon>Chitinophagales</taxon>
        <taxon>Chitinophagaceae</taxon>
        <taxon>Arachidicoccus</taxon>
    </lineage>
</organism>
<keyword evidence="9 12" id="KW-0862">Zinc</keyword>
<comment type="similarity">
    <text evidence="5 9">In the C-terminal section; belongs to the HTP reductase family.</text>
</comment>
<dbReference type="InterPro" id="IPR050765">
    <property type="entry name" value="Riboflavin_Biosynth_HTPR"/>
</dbReference>
<dbReference type="RefSeq" id="WP_146783902.1">
    <property type="nucleotide sequence ID" value="NZ_CP042434.1"/>
</dbReference>
<evidence type="ECO:0000256" key="8">
    <source>
        <dbReference type="ARBA" id="ARBA00023268"/>
    </source>
</evidence>
<comment type="function">
    <text evidence="1 9">Converts 2,5-diamino-6-(ribosylamino)-4(3h)-pyrimidinone 5'-phosphate into 5-amino-6-(ribosylamino)-2,4(1h,3h)-pyrimidinedione 5'-phosphate.</text>
</comment>
<comment type="similarity">
    <text evidence="4 9">In the N-terminal section; belongs to the cytidine and deoxycytidylate deaminase family.</text>
</comment>
<accession>A0A5B8VNK9</accession>
<feature type="binding site" evidence="11">
    <location>
        <position position="200"/>
    </location>
    <ligand>
        <name>substrate</name>
    </ligand>
</feature>
<keyword evidence="9 12" id="KW-0479">Metal-binding</keyword>
<evidence type="ECO:0000256" key="11">
    <source>
        <dbReference type="PIRSR" id="PIRSR006769-2"/>
    </source>
</evidence>
<evidence type="ECO:0000256" key="9">
    <source>
        <dbReference type="PIRNR" id="PIRNR006769"/>
    </source>
</evidence>
<comment type="catalytic activity">
    <reaction evidence="9">
        <text>5-amino-6-(5-phospho-D-ribitylamino)uracil + NADP(+) = 5-amino-6-(5-phospho-D-ribosylamino)uracil + NADPH + H(+)</text>
        <dbReference type="Rhea" id="RHEA:17845"/>
        <dbReference type="ChEBI" id="CHEBI:15378"/>
        <dbReference type="ChEBI" id="CHEBI:57783"/>
        <dbReference type="ChEBI" id="CHEBI:58349"/>
        <dbReference type="ChEBI" id="CHEBI:58421"/>
        <dbReference type="ChEBI" id="CHEBI:58453"/>
        <dbReference type="EC" id="1.1.1.193"/>
    </reaction>
</comment>
<evidence type="ECO:0000259" key="13">
    <source>
        <dbReference type="PROSITE" id="PS51747"/>
    </source>
</evidence>
<dbReference type="PROSITE" id="PS51747">
    <property type="entry name" value="CYT_DCMP_DEAMINASES_2"/>
    <property type="match status" value="1"/>
</dbReference>
<gene>
    <name evidence="14" type="primary">ribD</name>
    <name evidence="14" type="ORF">FSB73_15015</name>
</gene>
<sequence length="388" mass="43309">MHHQVNILSDNNYMQRCLELAKKAVGYVAPNPMVGAVLVYKNRILAEGWHKHYGEAHAEVNCLAAVRPEDQAYIQQATLYVSLEPCAHHGKTPPCADLIIRHQIPRVVIGCIDPFAKVAGKGVEKLQKAGIEVITEGPWTKDCIQLNRRFFTFHQKKRPFITLKWAATADHFIAPVQQSGSTERLKISGAITDKLVHKWRSEAAAILVGKNTALKDDPALTNRLYFGATPIKMALDPHLEIPPSARIFENTTSAATPVVIFNYIKSEKILQSPLRPATQQSISAAVADVQPNRGLPIHYVQLDPVKPVPLQIAAYCFEHHIQSVLIEGGRRLLQSFIDQNLWDECRIITNTQLKIGAGLSEPFLGKKEFQLEIPLGQDKISYFAPDFE</sequence>
<keyword evidence="15" id="KW-1185">Reference proteome</keyword>
<protein>
    <recommendedName>
        <fullName evidence="9">Riboflavin biosynthesis protein RibD</fullName>
    </recommendedName>
    <domain>
        <recommendedName>
            <fullName evidence="9">Diaminohydroxyphosphoribosylaminopyrimidine deaminase</fullName>
            <shortName evidence="9">DRAP deaminase</shortName>
            <ecNumber evidence="9">3.5.4.26</ecNumber>
        </recommendedName>
        <alternativeName>
            <fullName evidence="9">Riboflavin-specific deaminase</fullName>
        </alternativeName>
    </domain>
    <domain>
        <recommendedName>
            <fullName evidence="9">5-amino-6-(5-phosphoribosylamino)uracil reductase</fullName>
            <ecNumber evidence="9">1.1.1.193</ecNumber>
        </recommendedName>
        <alternativeName>
            <fullName evidence="9">HTP reductase</fullName>
        </alternativeName>
    </domain>
</protein>
<evidence type="ECO:0000256" key="1">
    <source>
        <dbReference type="ARBA" id="ARBA00002151"/>
    </source>
</evidence>
<evidence type="ECO:0000256" key="2">
    <source>
        <dbReference type="ARBA" id="ARBA00004882"/>
    </source>
</evidence>
<dbReference type="AlphaFoldDB" id="A0A5B8VNK9"/>
<feature type="binding site" evidence="12">
    <location>
        <position position="86"/>
    </location>
    <ligand>
        <name>Zn(2+)</name>
        <dbReference type="ChEBI" id="CHEBI:29105"/>
        <note>catalytic</note>
    </ligand>
</feature>
<dbReference type="Proteomes" id="UP000321291">
    <property type="component" value="Chromosome"/>
</dbReference>
<keyword evidence="7 9" id="KW-0560">Oxidoreductase</keyword>
<feature type="binding site" evidence="11">
    <location>
        <position position="216"/>
    </location>
    <ligand>
        <name>NADP(+)</name>
        <dbReference type="ChEBI" id="CHEBI:58349"/>
    </ligand>
</feature>
<dbReference type="Pfam" id="PF00383">
    <property type="entry name" value="dCMP_cyt_deam_1"/>
    <property type="match status" value="1"/>
</dbReference>
<dbReference type="Gene3D" id="3.40.430.10">
    <property type="entry name" value="Dihydrofolate Reductase, subunit A"/>
    <property type="match status" value="1"/>
</dbReference>
<evidence type="ECO:0000256" key="10">
    <source>
        <dbReference type="PIRSR" id="PIRSR006769-1"/>
    </source>
</evidence>
<dbReference type="PANTHER" id="PTHR38011">
    <property type="entry name" value="DIHYDROFOLATE REDUCTASE FAMILY PROTEIN (AFU_ORTHOLOGUE AFUA_8G06820)"/>
    <property type="match status" value="1"/>
</dbReference>
<reference evidence="14 15" key="1">
    <citation type="journal article" date="2017" name="Int. J. Syst. Evol. Microbiol.">
        <title>Arachidicoccus ginsenosidivorans sp. nov., with ginsenoside-converting activity isolated from ginseng cultivating soil.</title>
        <authorList>
            <person name="Siddiqi M.Z."/>
            <person name="Aslam Z."/>
            <person name="Im W.T."/>
        </authorList>
    </citation>
    <scope>NUCLEOTIDE SEQUENCE [LARGE SCALE GENOMIC DNA]</scope>
    <source>
        <strain evidence="14 15">Gsoil 809</strain>
    </source>
</reference>
<dbReference type="PANTHER" id="PTHR38011:SF7">
    <property type="entry name" value="2,5-DIAMINO-6-RIBOSYLAMINO-4(3H)-PYRIMIDINONE 5'-PHOSPHATE REDUCTASE"/>
    <property type="match status" value="1"/>
</dbReference>
<dbReference type="Gene3D" id="3.40.140.10">
    <property type="entry name" value="Cytidine Deaminase, domain 2"/>
    <property type="match status" value="1"/>
</dbReference>
<dbReference type="GO" id="GO:0046872">
    <property type="term" value="F:metal ion binding"/>
    <property type="evidence" value="ECO:0007669"/>
    <property type="project" value="UniProtKB-KW"/>
</dbReference>
<evidence type="ECO:0000256" key="6">
    <source>
        <dbReference type="ARBA" id="ARBA00022857"/>
    </source>
</evidence>
<keyword evidence="6 9" id="KW-0521">NADP</keyword>
<dbReference type="InterPro" id="IPR004794">
    <property type="entry name" value="Eubact_RibD"/>
</dbReference>
<dbReference type="NCBIfam" id="TIGR00326">
    <property type="entry name" value="eubact_ribD"/>
    <property type="match status" value="1"/>
</dbReference>
<feature type="binding site" evidence="11">
    <location>
        <position position="212"/>
    </location>
    <ligand>
        <name>NADP(+)</name>
        <dbReference type="ChEBI" id="CHEBI:58349"/>
    </ligand>
</feature>
<dbReference type="GO" id="GO:0009231">
    <property type="term" value="P:riboflavin biosynthetic process"/>
    <property type="evidence" value="ECO:0007669"/>
    <property type="project" value="UniProtKB-UniPathway"/>
</dbReference>
<dbReference type="GO" id="GO:0008835">
    <property type="term" value="F:diaminohydroxyphosphoribosylaminopyrimidine deaminase activity"/>
    <property type="evidence" value="ECO:0007669"/>
    <property type="project" value="UniProtKB-EC"/>
</dbReference>
<dbReference type="SUPFAM" id="SSF53597">
    <property type="entry name" value="Dihydrofolate reductase-like"/>
    <property type="match status" value="1"/>
</dbReference>
<dbReference type="Pfam" id="PF01872">
    <property type="entry name" value="RibD_C"/>
    <property type="match status" value="1"/>
</dbReference>
<evidence type="ECO:0000313" key="14">
    <source>
        <dbReference type="EMBL" id="QEC72793.1"/>
    </source>
</evidence>
<keyword evidence="9" id="KW-0686">Riboflavin biosynthesis</keyword>
<comment type="pathway">
    <text evidence="3 9">Cofactor biosynthesis; riboflavin biosynthesis; 5-amino-6-(D-ribitylamino)uracil from GTP: step 3/4.</text>
</comment>
<feature type="binding site" evidence="12">
    <location>
        <position position="95"/>
    </location>
    <ligand>
        <name>Zn(2+)</name>
        <dbReference type="ChEBI" id="CHEBI:29105"/>
        <note>catalytic</note>
    </ligand>
</feature>
<dbReference type="OrthoDB" id="9800865at2"/>
<dbReference type="SUPFAM" id="SSF53927">
    <property type="entry name" value="Cytidine deaminase-like"/>
    <property type="match status" value="1"/>
</dbReference>
<evidence type="ECO:0000313" key="15">
    <source>
        <dbReference type="Proteomes" id="UP000321291"/>
    </source>
</evidence>
<dbReference type="EC" id="1.1.1.193" evidence="9"/>
<dbReference type="EMBL" id="CP042434">
    <property type="protein sequence ID" value="QEC72793.1"/>
    <property type="molecule type" value="Genomic_DNA"/>
</dbReference>
<dbReference type="InterPro" id="IPR016193">
    <property type="entry name" value="Cytidine_deaminase-like"/>
</dbReference>
<feature type="domain" description="CMP/dCMP-type deaminase" evidence="13">
    <location>
        <begin position="8"/>
        <end position="134"/>
    </location>
</feature>
<comment type="cofactor">
    <cofactor evidence="9 12">
        <name>Zn(2+)</name>
        <dbReference type="ChEBI" id="CHEBI:29105"/>
    </cofactor>
    <text evidence="9 12">Binds 1 zinc ion.</text>
</comment>
<feature type="binding site" evidence="12">
    <location>
        <position position="57"/>
    </location>
    <ligand>
        <name>Zn(2+)</name>
        <dbReference type="ChEBI" id="CHEBI:29105"/>
        <note>catalytic</note>
    </ligand>
</feature>
<proteinExistence type="inferred from homology"/>
<dbReference type="EC" id="3.5.4.26" evidence="9"/>
<feature type="binding site" evidence="11">
    <location>
        <position position="220"/>
    </location>
    <ligand>
        <name>substrate</name>
    </ligand>
</feature>
<dbReference type="InterPro" id="IPR024072">
    <property type="entry name" value="DHFR-like_dom_sf"/>
</dbReference>
<evidence type="ECO:0000256" key="4">
    <source>
        <dbReference type="ARBA" id="ARBA00005259"/>
    </source>
</evidence>
<feature type="binding site" evidence="11">
    <location>
        <position position="223"/>
    </location>
    <ligand>
        <name>substrate</name>
    </ligand>
</feature>
<keyword evidence="8" id="KW-0511">Multifunctional enzyme</keyword>
<dbReference type="CDD" id="cd01284">
    <property type="entry name" value="Riboflavin_deaminase-reductase"/>
    <property type="match status" value="1"/>
</dbReference>
<feature type="active site" description="Proton donor" evidence="10">
    <location>
        <position position="59"/>
    </location>
</feature>
<feature type="binding site" evidence="11">
    <location>
        <position position="166"/>
    </location>
    <ligand>
        <name>NADP(+)</name>
        <dbReference type="ChEBI" id="CHEBI:58349"/>
    </ligand>
</feature>
<comment type="catalytic activity">
    <reaction evidence="9">
        <text>2,5-diamino-6-hydroxy-4-(5-phosphoribosylamino)-pyrimidine + H2O + H(+) = 5-amino-6-(5-phospho-D-ribosylamino)uracil + NH4(+)</text>
        <dbReference type="Rhea" id="RHEA:21868"/>
        <dbReference type="ChEBI" id="CHEBI:15377"/>
        <dbReference type="ChEBI" id="CHEBI:15378"/>
        <dbReference type="ChEBI" id="CHEBI:28938"/>
        <dbReference type="ChEBI" id="CHEBI:58453"/>
        <dbReference type="ChEBI" id="CHEBI:58614"/>
        <dbReference type="EC" id="3.5.4.26"/>
    </reaction>
</comment>
<comment type="pathway">
    <text evidence="2 9">Cofactor biosynthesis; riboflavin biosynthesis; 5-amino-6-(D-ribitylamino)uracil from GTP: step 2/4.</text>
</comment>
<dbReference type="KEGG" id="agi:FSB73_15015"/>
<evidence type="ECO:0000256" key="3">
    <source>
        <dbReference type="ARBA" id="ARBA00004910"/>
    </source>
</evidence>